<dbReference type="InterPro" id="IPR025711">
    <property type="entry name" value="PepSY"/>
</dbReference>
<keyword evidence="4" id="KW-1185">Reference proteome</keyword>
<evidence type="ECO:0000313" key="4">
    <source>
        <dbReference type="Proteomes" id="UP001595711"/>
    </source>
</evidence>
<keyword evidence="1" id="KW-0732">Signal</keyword>
<evidence type="ECO:0000259" key="2">
    <source>
        <dbReference type="Pfam" id="PF03413"/>
    </source>
</evidence>
<feature type="domain" description="PepSY" evidence="2">
    <location>
        <begin position="46"/>
        <end position="95"/>
    </location>
</feature>
<dbReference type="EMBL" id="JBHRYJ010000001">
    <property type="protein sequence ID" value="MFC3674102.1"/>
    <property type="molecule type" value="Genomic_DNA"/>
</dbReference>
<gene>
    <name evidence="3" type="ORF">ACFOOQ_01020</name>
</gene>
<sequence>MKRRFFLLLPGLLALAIHTPAARAGEDDHDRARRAVEAGEIKPLREILAAAEAAYGGQLIEAELERRHGGHMVYELKLLTVEGRLLKVYYDAHSGLPLDPSHRDDRK</sequence>
<feature type="chain" id="PRO_5045769995" evidence="1">
    <location>
        <begin position="25"/>
        <end position="107"/>
    </location>
</feature>
<dbReference type="Pfam" id="PF03413">
    <property type="entry name" value="PepSY"/>
    <property type="match status" value="1"/>
</dbReference>
<evidence type="ECO:0000256" key="1">
    <source>
        <dbReference type="SAM" id="SignalP"/>
    </source>
</evidence>
<dbReference type="Proteomes" id="UP001595711">
    <property type="component" value="Unassembled WGS sequence"/>
</dbReference>
<reference evidence="4" key="1">
    <citation type="journal article" date="2019" name="Int. J. Syst. Evol. Microbiol.">
        <title>The Global Catalogue of Microorganisms (GCM) 10K type strain sequencing project: providing services to taxonomists for standard genome sequencing and annotation.</title>
        <authorList>
            <consortium name="The Broad Institute Genomics Platform"/>
            <consortium name="The Broad Institute Genome Sequencing Center for Infectious Disease"/>
            <person name="Wu L."/>
            <person name="Ma J."/>
        </authorList>
    </citation>
    <scope>NUCLEOTIDE SEQUENCE [LARGE SCALE GENOMIC DNA]</scope>
    <source>
        <strain evidence="4">KCTC 42182</strain>
    </source>
</reference>
<name>A0ABV7VAI5_9PROT</name>
<protein>
    <submittedName>
        <fullName evidence="3">PepSY domain-containing protein</fullName>
    </submittedName>
</protein>
<accession>A0ABV7VAI5</accession>
<comment type="caution">
    <text evidence="3">The sequence shown here is derived from an EMBL/GenBank/DDBJ whole genome shotgun (WGS) entry which is preliminary data.</text>
</comment>
<dbReference type="Gene3D" id="3.10.450.40">
    <property type="match status" value="1"/>
</dbReference>
<evidence type="ECO:0000313" key="3">
    <source>
        <dbReference type="EMBL" id="MFC3674102.1"/>
    </source>
</evidence>
<feature type="signal peptide" evidence="1">
    <location>
        <begin position="1"/>
        <end position="24"/>
    </location>
</feature>
<dbReference type="RefSeq" id="WP_379720436.1">
    <property type="nucleotide sequence ID" value="NZ_JBHRYJ010000001.1"/>
</dbReference>
<proteinExistence type="predicted"/>
<organism evidence="3 4">
    <name type="scientific">Ferrovibrio xuzhouensis</name>
    <dbReference type="NCBI Taxonomy" id="1576914"/>
    <lineage>
        <taxon>Bacteria</taxon>
        <taxon>Pseudomonadati</taxon>
        <taxon>Pseudomonadota</taxon>
        <taxon>Alphaproteobacteria</taxon>
        <taxon>Rhodospirillales</taxon>
        <taxon>Rhodospirillaceae</taxon>
        <taxon>Ferrovibrio</taxon>
    </lineage>
</organism>